<protein>
    <submittedName>
        <fullName evidence="2">Uncharacterized protein</fullName>
    </submittedName>
</protein>
<keyword evidence="1" id="KW-0472">Membrane</keyword>
<name>A0A419ENL6_9BACT</name>
<dbReference type="EMBL" id="QZKI01000141">
    <property type="protein sequence ID" value="RJP64386.1"/>
    <property type="molecule type" value="Genomic_DNA"/>
</dbReference>
<dbReference type="AlphaFoldDB" id="A0A419ENL6"/>
<keyword evidence="1" id="KW-1133">Transmembrane helix</keyword>
<proteinExistence type="predicted"/>
<evidence type="ECO:0000256" key="1">
    <source>
        <dbReference type="SAM" id="Phobius"/>
    </source>
</evidence>
<comment type="caution">
    <text evidence="2">The sequence shown here is derived from an EMBL/GenBank/DDBJ whole genome shotgun (WGS) entry which is preliminary data.</text>
</comment>
<feature type="transmembrane region" description="Helical" evidence="1">
    <location>
        <begin position="74"/>
        <end position="100"/>
    </location>
</feature>
<organism evidence="2 3">
    <name type="scientific">Candidatus Abyssobacteria bacterium SURF_17</name>
    <dbReference type="NCBI Taxonomy" id="2093361"/>
    <lineage>
        <taxon>Bacteria</taxon>
        <taxon>Pseudomonadati</taxon>
        <taxon>Candidatus Hydrogenedentota</taxon>
        <taxon>Candidatus Abyssobacteria</taxon>
    </lineage>
</organism>
<gene>
    <name evidence="2" type="ORF">C4532_19355</name>
</gene>
<reference evidence="2 3" key="1">
    <citation type="journal article" date="2017" name="ISME J.">
        <title>Energy and carbon metabolisms in a deep terrestrial subsurface fluid microbial community.</title>
        <authorList>
            <person name="Momper L."/>
            <person name="Jungbluth S.P."/>
            <person name="Lee M.D."/>
            <person name="Amend J.P."/>
        </authorList>
    </citation>
    <scope>NUCLEOTIDE SEQUENCE [LARGE SCALE GENOMIC DNA]</scope>
    <source>
        <strain evidence="2">SURF_17</strain>
    </source>
</reference>
<feature type="transmembrane region" description="Helical" evidence="1">
    <location>
        <begin position="43"/>
        <end position="62"/>
    </location>
</feature>
<evidence type="ECO:0000313" key="2">
    <source>
        <dbReference type="EMBL" id="RJP64386.1"/>
    </source>
</evidence>
<dbReference type="Proteomes" id="UP000285961">
    <property type="component" value="Unassembled WGS sequence"/>
</dbReference>
<sequence>MVKSVLVKGALAALPLIAVAFAFFYVASRLGVPETYLAYIKPALYGLFAISSVGLPTYLCLADERPISSSARTVIGMIAVMWGVFSLALTLMGFTVFPGLSKDLEPTPLNMAFSLIACFVAGFVLLSLLCTLIATLIRSLLFHRRGAT</sequence>
<feature type="transmembrane region" description="Helical" evidence="1">
    <location>
        <begin position="112"/>
        <end position="137"/>
    </location>
</feature>
<evidence type="ECO:0000313" key="3">
    <source>
        <dbReference type="Proteomes" id="UP000285961"/>
    </source>
</evidence>
<feature type="transmembrane region" description="Helical" evidence="1">
    <location>
        <begin position="12"/>
        <end position="31"/>
    </location>
</feature>
<keyword evidence="1" id="KW-0812">Transmembrane</keyword>
<accession>A0A419ENL6</accession>